<evidence type="ECO:0000313" key="1">
    <source>
        <dbReference type="EMBL" id="BFF93307.1"/>
    </source>
</evidence>
<dbReference type="EMBL" id="AP029264">
    <property type="protein sequence ID" value="BFF93307.1"/>
    <property type="molecule type" value="Genomic_DNA"/>
</dbReference>
<reference evidence="1 2" key="1">
    <citation type="submission" date="2024-02" db="EMBL/GenBank/DDBJ databases">
        <title>A chromosome-level genome assembly of Drosophila madeirensis, a fruit fly species endemic to Madeira island.</title>
        <authorList>
            <person name="Tomihara K."/>
            <person name="Llopart A."/>
            <person name="Yamamoto D."/>
        </authorList>
    </citation>
    <scope>NUCLEOTIDE SEQUENCE [LARGE SCALE GENOMIC DNA]</scope>
    <source>
        <strain evidence="1 2">RF1</strain>
    </source>
</reference>
<evidence type="ECO:0000313" key="2">
    <source>
        <dbReference type="Proteomes" id="UP001500889"/>
    </source>
</evidence>
<organism evidence="1 2">
    <name type="scientific">Drosophila madeirensis</name>
    <name type="common">Fruit fly</name>
    <dbReference type="NCBI Taxonomy" id="30013"/>
    <lineage>
        <taxon>Eukaryota</taxon>
        <taxon>Metazoa</taxon>
        <taxon>Ecdysozoa</taxon>
        <taxon>Arthropoda</taxon>
        <taxon>Hexapoda</taxon>
        <taxon>Insecta</taxon>
        <taxon>Pterygota</taxon>
        <taxon>Neoptera</taxon>
        <taxon>Endopterygota</taxon>
        <taxon>Diptera</taxon>
        <taxon>Brachycera</taxon>
        <taxon>Muscomorpha</taxon>
        <taxon>Ephydroidea</taxon>
        <taxon>Drosophilidae</taxon>
        <taxon>Drosophila</taxon>
        <taxon>Sophophora</taxon>
    </lineage>
</organism>
<gene>
    <name evidence="1" type="ORF">DMAD_11182</name>
</gene>
<name>A0AAU9FCA6_DROMD</name>
<evidence type="ECO:0008006" key="3">
    <source>
        <dbReference type="Google" id="ProtNLM"/>
    </source>
</evidence>
<dbReference type="Proteomes" id="UP001500889">
    <property type="component" value="Chromosome U"/>
</dbReference>
<keyword evidence="2" id="KW-1185">Reference proteome</keyword>
<protein>
    <recommendedName>
        <fullName evidence="3">Secreted protein</fullName>
    </recommendedName>
</protein>
<dbReference type="AlphaFoldDB" id="A0AAU9FCA6"/>
<sequence length="91" mass="10424">MVTLFTQIAFRIVRLRRRFHTLLFSGIGIVQCSGPEPGIESTSTLPCHSESQRSRFTTQPSSSHHSCARTYAVVPYRTQRTHRSVHLRPEE</sequence>
<accession>A0AAU9FCA6</accession>
<proteinExistence type="predicted"/>